<dbReference type="SUPFAM" id="SSF56854">
    <property type="entry name" value="Bcl-2 inhibitors of programmed cell death"/>
    <property type="match status" value="1"/>
</dbReference>
<dbReference type="GO" id="GO:0012505">
    <property type="term" value="C:endomembrane system"/>
    <property type="evidence" value="ECO:0007669"/>
    <property type="project" value="UniProtKB-SubCell"/>
</dbReference>
<evidence type="ECO:0000313" key="9">
    <source>
        <dbReference type="Proteomes" id="UP000887567"/>
    </source>
</evidence>
<sequence length="188" mass="21573">MPPIIPDYDDASMDVRKMKSLDEKLALDLAKDLIQWKIGKRNLLNSKTACLLRKLSTQIEQKHEALFKNLCNRLDLNERNVTETCGQIADELIGNDINWGRIVVLYTFGAKVAEHFHENGTDLSDEISKWIGNYMAKKSDWIRKAGGWDAFTEQFKDVKEENEKFWWNSLLCTTLGLGTLAAMLYVKS</sequence>
<evidence type="ECO:0000256" key="2">
    <source>
        <dbReference type="ARBA" id="ARBA00009458"/>
    </source>
</evidence>
<dbReference type="KEGG" id="epa:110237207"/>
<dbReference type="Proteomes" id="UP000887567">
    <property type="component" value="Unplaced"/>
</dbReference>
<dbReference type="Gene3D" id="1.10.437.10">
    <property type="entry name" value="Blc2-like"/>
    <property type="match status" value="1"/>
</dbReference>
<evidence type="ECO:0000256" key="6">
    <source>
        <dbReference type="ARBA" id="ARBA00023136"/>
    </source>
</evidence>
<keyword evidence="6" id="KW-0472">Membrane</keyword>
<dbReference type="GO" id="GO:0005741">
    <property type="term" value="C:mitochondrial outer membrane"/>
    <property type="evidence" value="ECO:0007669"/>
    <property type="project" value="TreeGrafter"/>
</dbReference>
<comment type="subcellular location">
    <subcellularLocation>
        <location evidence="1">Endomembrane system</location>
    </subcellularLocation>
</comment>
<dbReference type="CDD" id="cd06845">
    <property type="entry name" value="Bcl-2_like"/>
    <property type="match status" value="1"/>
</dbReference>
<evidence type="ECO:0000313" key="8">
    <source>
        <dbReference type="EnsemblMetazoa" id="XP_020898459.1"/>
    </source>
</evidence>
<dbReference type="GO" id="GO:0042981">
    <property type="term" value="P:regulation of apoptotic process"/>
    <property type="evidence" value="ECO:0007669"/>
    <property type="project" value="InterPro"/>
</dbReference>
<accession>A0A913X4J7</accession>
<dbReference type="AlphaFoldDB" id="A0A913X4J7"/>
<keyword evidence="4" id="KW-0053">Apoptosis</keyword>
<name>A0A913X4J7_EXADI</name>
<dbReference type="SMART" id="SM00337">
    <property type="entry name" value="BCL"/>
    <property type="match status" value="1"/>
</dbReference>
<evidence type="ECO:0000256" key="5">
    <source>
        <dbReference type="ARBA" id="ARBA00022989"/>
    </source>
</evidence>
<dbReference type="OrthoDB" id="6021377at2759"/>
<dbReference type="InterPro" id="IPR036834">
    <property type="entry name" value="Bcl-2-like_sf"/>
</dbReference>
<reference evidence="8" key="1">
    <citation type="submission" date="2022-11" db="UniProtKB">
        <authorList>
            <consortium name="EnsemblMetazoa"/>
        </authorList>
    </citation>
    <scope>IDENTIFICATION</scope>
</reference>
<dbReference type="InterPro" id="IPR002475">
    <property type="entry name" value="Bcl2-like"/>
</dbReference>
<keyword evidence="5" id="KW-1133">Transmembrane helix</keyword>
<dbReference type="EnsemblMetazoa" id="XM_021042800.2">
    <property type="protein sequence ID" value="XP_020898459.1"/>
    <property type="gene ID" value="LOC110237207"/>
</dbReference>
<keyword evidence="3" id="KW-0812">Transmembrane</keyword>
<evidence type="ECO:0000256" key="3">
    <source>
        <dbReference type="ARBA" id="ARBA00022692"/>
    </source>
</evidence>
<dbReference type="GeneID" id="110237207"/>
<dbReference type="GO" id="GO:0008630">
    <property type="term" value="P:intrinsic apoptotic signaling pathway in response to DNA damage"/>
    <property type="evidence" value="ECO:0007669"/>
    <property type="project" value="TreeGrafter"/>
</dbReference>
<dbReference type="OMA" id="KSSWIRD"/>
<organism evidence="8 9">
    <name type="scientific">Exaiptasia diaphana</name>
    <name type="common">Tropical sea anemone</name>
    <name type="synonym">Aiptasia pulchella</name>
    <dbReference type="NCBI Taxonomy" id="2652724"/>
    <lineage>
        <taxon>Eukaryota</taxon>
        <taxon>Metazoa</taxon>
        <taxon>Cnidaria</taxon>
        <taxon>Anthozoa</taxon>
        <taxon>Hexacorallia</taxon>
        <taxon>Actiniaria</taxon>
        <taxon>Aiptasiidae</taxon>
        <taxon>Exaiptasia</taxon>
    </lineage>
</organism>
<evidence type="ECO:0000259" key="7">
    <source>
        <dbReference type="SMART" id="SM00337"/>
    </source>
</evidence>
<comment type="similarity">
    <text evidence="2">Belongs to the Bcl-2 family.</text>
</comment>
<dbReference type="GO" id="GO:0097192">
    <property type="term" value="P:extrinsic apoptotic signaling pathway in absence of ligand"/>
    <property type="evidence" value="ECO:0007669"/>
    <property type="project" value="TreeGrafter"/>
</dbReference>
<proteinExistence type="inferred from homology"/>
<dbReference type="InterPro" id="IPR020726">
    <property type="entry name" value="Bcl2_BH2_motif_CS"/>
</dbReference>
<evidence type="ECO:0000256" key="1">
    <source>
        <dbReference type="ARBA" id="ARBA00004308"/>
    </source>
</evidence>
<dbReference type="Pfam" id="PF00452">
    <property type="entry name" value="Bcl-2"/>
    <property type="match status" value="1"/>
</dbReference>
<dbReference type="GO" id="GO:0001836">
    <property type="term" value="P:release of cytochrome c from mitochondria"/>
    <property type="evidence" value="ECO:0007669"/>
    <property type="project" value="TreeGrafter"/>
</dbReference>
<dbReference type="PANTHER" id="PTHR11256:SF47">
    <property type="entry name" value="BCL-2-LIKE PROTEIN 10"/>
    <property type="match status" value="1"/>
</dbReference>
<dbReference type="InterPro" id="IPR026298">
    <property type="entry name" value="Bcl-2_fam"/>
</dbReference>
<dbReference type="PROSITE" id="PS50062">
    <property type="entry name" value="BCL2_FAMILY"/>
    <property type="match status" value="1"/>
</dbReference>
<dbReference type="InterPro" id="IPR046371">
    <property type="entry name" value="Bcl-2_BH1-3"/>
</dbReference>
<dbReference type="RefSeq" id="XP_020898459.1">
    <property type="nucleotide sequence ID" value="XM_021042800.2"/>
</dbReference>
<protein>
    <recommendedName>
        <fullName evidence="7">Bcl-2 Bcl-2 homology region 1-3 domain-containing protein</fullName>
    </recommendedName>
</protein>
<feature type="domain" description="Bcl-2 Bcl-2 homology region 1-3" evidence="7">
    <location>
        <begin position="52"/>
        <end position="148"/>
    </location>
</feature>
<keyword evidence="9" id="KW-1185">Reference proteome</keyword>
<evidence type="ECO:0000256" key="4">
    <source>
        <dbReference type="ARBA" id="ARBA00022703"/>
    </source>
</evidence>
<dbReference type="PROSITE" id="PS01258">
    <property type="entry name" value="BH2"/>
    <property type="match status" value="1"/>
</dbReference>
<dbReference type="PANTHER" id="PTHR11256">
    <property type="entry name" value="BCL-2 RELATED"/>
    <property type="match status" value="1"/>
</dbReference>
<dbReference type="GO" id="GO:0051400">
    <property type="term" value="F:BH domain binding"/>
    <property type="evidence" value="ECO:0007669"/>
    <property type="project" value="TreeGrafter"/>
</dbReference>